<evidence type="ECO:0000313" key="3">
    <source>
        <dbReference type="Proteomes" id="UP000035083"/>
    </source>
</evidence>
<accession>L7LIG1</accession>
<dbReference type="eggNOG" id="ENOG5033837">
    <property type="taxonomic scope" value="Bacteria"/>
</dbReference>
<proteinExistence type="predicted"/>
<reference evidence="2 3" key="1">
    <citation type="submission" date="2012-12" db="EMBL/GenBank/DDBJ databases">
        <title>Whole genome shotgun sequence of Gordonia sihwensis NBRC 108236.</title>
        <authorList>
            <person name="Yoshida I."/>
            <person name="Hosoyama A."/>
            <person name="Tsuchikane K."/>
            <person name="Ando Y."/>
            <person name="Baba S."/>
            <person name="Ohji S."/>
            <person name="Hamada M."/>
            <person name="Tamura T."/>
            <person name="Yamazoe A."/>
            <person name="Yamazaki S."/>
            <person name="Fujita N."/>
        </authorList>
    </citation>
    <scope>NUCLEOTIDE SEQUENCE [LARGE SCALE GENOMIC DNA]</scope>
    <source>
        <strain evidence="2 3">NBRC 108236</strain>
    </source>
</reference>
<protein>
    <submittedName>
        <fullName evidence="2">Uncharacterized protein</fullName>
    </submittedName>
</protein>
<keyword evidence="3" id="KW-1185">Reference proteome</keyword>
<dbReference type="AlphaFoldDB" id="L7LIG1"/>
<organism evidence="2 3">
    <name type="scientific">Gordonia sihwensis NBRC 108236</name>
    <dbReference type="NCBI Taxonomy" id="1223544"/>
    <lineage>
        <taxon>Bacteria</taxon>
        <taxon>Bacillati</taxon>
        <taxon>Actinomycetota</taxon>
        <taxon>Actinomycetes</taxon>
        <taxon>Mycobacteriales</taxon>
        <taxon>Gordoniaceae</taxon>
        <taxon>Gordonia</taxon>
    </lineage>
</organism>
<dbReference type="Proteomes" id="UP000035083">
    <property type="component" value="Unassembled WGS sequence"/>
</dbReference>
<name>L7LIG1_9ACTN</name>
<dbReference type="EMBL" id="BANU01000006">
    <property type="protein sequence ID" value="GAC59853.1"/>
    <property type="molecule type" value="Genomic_DNA"/>
</dbReference>
<evidence type="ECO:0000256" key="1">
    <source>
        <dbReference type="SAM" id="Coils"/>
    </source>
</evidence>
<evidence type="ECO:0000313" key="2">
    <source>
        <dbReference type="EMBL" id="GAC59853.1"/>
    </source>
</evidence>
<gene>
    <name evidence="2" type="ORF">GSI01S_06_00080</name>
</gene>
<feature type="coiled-coil region" evidence="1">
    <location>
        <begin position="72"/>
        <end position="120"/>
    </location>
</feature>
<sequence>MTTTTDDDVRRAIRDAMDRLIAGDPLYSDGKLTIKALAEEARVKRWLLTHRHTDLQAEFRARVANTDTPPALVALRDERDDAQRRIEELTADVTALQETIHQLERIIQMLALENDQLREGQHSGRVIPIGPGRGGQR</sequence>
<keyword evidence="1" id="KW-0175">Coiled coil</keyword>
<comment type="caution">
    <text evidence="2">The sequence shown here is derived from an EMBL/GenBank/DDBJ whole genome shotgun (WGS) entry which is preliminary data.</text>
</comment>
<dbReference type="RefSeq" id="WP_006895141.1">
    <property type="nucleotide sequence ID" value="NZ_BANU01000006.1"/>
</dbReference>